<keyword evidence="1" id="KW-0472">Membrane</keyword>
<name>F2KN90_ARCVS</name>
<dbReference type="STRING" id="693661.Arcve_0150"/>
<feature type="transmembrane region" description="Helical" evidence="1">
    <location>
        <begin position="65"/>
        <end position="87"/>
    </location>
</feature>
<gene>
    <name evidence="2" type="ordered locus">Arcve_0150</name>
</gene>
<evidence type="ECO:0000313" key="3">
    <source>
        <dbReference type="Proteomes" id="UP000008136"/>
    </source>
</evidence>
<sequence>MELDLDEIIRVLSSLLALAIFTISAIAYLRERRRKLMLVSAAFFFYALKGFLKASDILIPQKGDIIDVTANLLDFVILLLFFSAMVVKE</sequence>
<proteinExistence type="predicted"/>
<evidence type="ECO:0000256" key="1">
    <source>
        <dbReference type="SAM" id="Phobius"/>
    </source>
</evidence>
<feature type="transmembrane region" description="Helical" evidence="1">
    <location>
        <begin position="12"/>
        <end position="29"/>
    </location>
</feature>
<dbReference type="EMBL" id="CP002588">
    <property type="protein sequence ID" value="AEA46191.1"/>
    <property type="molecule type" value="Genomic_DNA"/>
</dbReference>
<dbReference type="OrthoDB" id="137668at2157"/>
<keyword evidence="3" id="KW-1185">Reference proteome</keyword>
<feature type="transmembrane region" description="Helical" evidence="1">
    <location>
        <begin position="36"/>
        <end position="59"/>
    </location>
</feature>
<dbReference type="GeneID" id="10393242"/>
<organism evidence="2 3">
    <name type="scientific">Archaeoglobus veneficus (strain DSM 11195 / SNP6)</name>
    <dbReference type="NCBI Taxonomy" id="693661"/>
    <lineage>
        <taxon>Archaea</taxon>
        <taxon>Methanobacteriati</taxon>
        <taxon>Methanobacteriota</taxon>
        <taxon>Archaeoglobi</taxon>
        <taxon>Archaeoglobales</taxon>
        <taxon>Archaeoglobaceae</taxon>
        <taxon>Archaeoglobus</taxon>
    </lineage>
</organism>
<dbReference type="KEGG" id="ave:Arcve_0150"/>
<dbReference type="Proteomes" id="UP000008136">
    <property type="component" value="Chromosome"/>
</dbReference>
<dbReference type="HOGENOM" id="CLU_2447667_0_0_2"/>
<dbReference type="eggNOG" id="arCOG08000">
    <property type="taxonomic scope" value="Archaea"/>
</dbReference>
<dbReference type="AlphaFoldDB" id="F2KN90"/>
<evidence type="ECO:0000313" key="2">
    <source>
        <dbReference type="EMBL" id="AEA46191.1"/>
    </source>
</evidence>
<reference evidence="2 3" key="1">
    <citation type="submission" date="2011-03" db="EMBL/GenBank/DDBJ databases">
        <title>The complete genome of Archaeoglobus veneficus SNP6.</title>
        <authorList>
            <consortium name="US DOE Joint Genome Institute (JGI-PGF)"/>
            <person name="Lucas S."/>
            <person name="Copeland A."/>
            <person name="Lapidus A."/>
            <person name="Bruce D."/>
            <person name="Goodwin L."/>
            <person name="Pitluck S."/>
            <person name="Kyrpides N."/>
            <person name="Mavromatis K."/>
            <person name="Pagani I."/>
            <person name="Ivanova N."/>
            <person name="Mikhailova N."/>
            <person name="Lu M."/>
            <person name="Detter J.C."/>
            <person name="Tapia R."/>
            <person name="Han C."/>
            <person name="Land M."/>
            <person name="Hauser L."/>
            <person name="Markowitz V."/>
            <person name="Cheng J.-F."/>
            <person name="Hugenholtz P."/>
            <person name="Woyke T."/>
            <person name="Wu D."/>
            <person name="Spring S."/>
            <person name="Brambilla E."/>
            <person name="Klenk H.-P."/>
            <person name="Eisen J.A."/>
        </authorList>
    </citation>
    <scope>NUCLEOTIDE SEQUENCE [LARGE SCALE GENOMIC DNA]</scope>
    <source>
        <strain>SNP6</strain>
    </source>
</reference>
<keyword evidence="1" id="KW-0812">Transmembrane</keyword>
<dbReference type="RefSeq" id="WP_013682867.1">
    <property type="nucleotide sequence ID" value="NC_015320.1"/>
</dbReference>
<protein>
    <submittedName>
        <fullName evidence="2">Uncharacterized protein</fullName>
    </submittedName>
</protein>
<keyword evidence="1" id="KW-1133">Transmembrane helix</keyword>
<accession>F2KN90</accession>